<name>A0ACC3CVD9_9PEZI</name>
<keyword evidence="2" id="KW-1185">Reference proteome</keyword>
<dbReference type="Proteomes" id="UP001186974">
    <property type="component" value="Unassembled WGS sequence"/>
</dbReference>
<protein>
    <submittedName>
        <fullName evidence="1">Uncharacterized protein</fullName>
    </submittedName>
</protein>
<proteinExistence type="predicted"/>
<evidence type="ECO:0000313" key="2">
    <source>
        <dbReference type="Proteomes" id="UP001186974"/>
    </source>
</evidence>
<organism evidence="1 2">
    <name type="scientific">Coniosporium uncinatum</name>
    <dbReference type="NCBI Taxonomy" id="93489"/>
    <lineage>
        <taxon>Eukaryota</taxon>
        <taxon>Fungi</taxon>
        <taxon>Dikarya</taxon>
        <taxon>Ascomycota</taxon>
        <taxon>Pezizomycotina</taxon>
        <taxon>Dothideomycetes</taxon>
        <taxon>Dothideomycetes incertae sedis</taxon>
        <taxon>Coniosporium</taxon>
    </lineage>
</organism>
<accession>A0ACC3CVD9</accession>
<dbReference type="EMBL" id="JAWDJW010011003">
    <property type="protein sequence ID" value="KAK3045120.1"/>
    <property type="molecule type" value="Genomic_DNA"/>
</dbReference>
<gene>
    <name evidence="1" type="ORF">LTS18_014525</name>
</gene>
<comment type="caution">
    <text evidence="1">The sequence shown here is derived from an EMBL/GenBank/DDBJ whole genome shotgun (WGS) entry which is preliminary data.</text>
</comment>
<evidence type="ECO:0000313" key="1">
    <source>
        <dbReference type="EMBL" id="KAK3045120.1"/>
    </source>
</evidence>
<sequence>MTYIGEVLFASSTSTAQRKAGVRWTREAVNVAEKAEAEMGGKGLSGLRREREECRRCVGVGMENWLKMVRRMGEVDEGYYHVSSEAAAHAQIGETHSDGGKRTWGQWLSMLAKPGDSVLHTPAPVEQASEVERWWAEEKQVEERLFKLKQNIERDKLLNPTGVPWAMRPFAWVLNF</sequence>
<reference evidence="1" key="1">
    <citation type="submission" date="2024-09" db="EMBL/GenBank/DDBJ databases">
        <title>Black Yeasts Isolated from many extreme environments.</title>
        <authorList>
            <person name="Coleine C."/>
            <person name="Stajich J.E."/>
            <person name="Selbmann L."/>
        </authorList>
    </citation>
    <scope>NUCLEOTIDE SEQUENCE</scope>
    <source>
        <strain evidence="1">CCFEE 5737</strain>
    </source>
</reference>